<proteinExistence type="inferred from homology"/>
<dbReference type="PANTHER" id="PTHR22925">
    <property type="entry name" value="GLYCOSYL HYDROLASE 43 FAMILY MEMBER"/>
    <property type="match status" value="1"/>
</dbReference>
<dbReference type="InterPro" id="IPR023296">
    <property type="entry name" value="Glyco_hydro_beta-prop_sf"/>
</dbReference>
<evidence type="ECO:0000256" key="4">
    <source>
        <dbReference type="SAM" id="SignalP"/>
    </source>
</evidence>
<evidence type="ECO:0000256" key="1">
    <source>
        <dbReference type="ARBA" id="ARBA00009865"/>
    </source>
</evidence>
<keyword evidence="4" id="KW-0732">Signal</keyword>
<evidence type="ECO:0000313" key="5">
    <source>
        <dbReference type="EMBL" id="SEA10064.1"/>
    </source>
</evidence>
<dbReference type="EMBL" id="FNRF01000001">
    <property type="protein sequence ID" value="SEA10064.1"/>
    <property type="molecule type" value="Genomic_DNA"/>
</dbReference>
<feature type="chain" id="PRO_5010176198" evidence="4">
    <location>
        <begin position="31"/>
        <end position="718"/>
    </location>
</feature>
<dbReference type="PANTHER" id="PTHR22925:SF3">
    <property type="entry name" value="GLYCOSYL HYDROLASE FAMILY PROTEIN 43"/>
    <property type="match status" value="1"/>
</dbReference>
<gene>
    <name evidence="5" type="ORF">SAMN05216462_0624</name>
</gene>
<keyword evidence="3" id="KW-0326">Glycosidase</keyword>
<dbReference type="AlphaFoldDB" id="A0A1H3YGB1"/>
<dbReference type="GO" id="GO:0005975">
    <property type="term" value="P:carbohydrate metabolic process"/>
    <property type="evidence" value="ECO:0007669"/>
    <property type="project" value="InterPro"/>
</dbReference>
<name>A0A1H3YGB1_XYLRU</name>
<dbReference type="CDD" id="cd08983">
    <property type="entry name" value="GH43_Bt3655-like"/>
    <property type="match status" value="1"/>
</dbReference>
<sequence>MHLQNQTLTCKKMKKVLFIASLLLAFVAQTDAKAKKALTEKDMGAYLFTYFNDPTHSLFMAISYDGYTFTAVNNGEPIIAGDSIADQRGIRDPHIYRAPNGKFYIAMTDLHVFGKEMGLRATQWERPDEFGWGNNRGLVLMASDDLIHWTHHEARIDKLFPEKFGKIGCAWAPQTIWDPAVGKPMVYFTIRQHAGGRTKLYYSYANEEFTTLETEPQLLFEYPDDKIQVLDADICPMPDGRYFMSYVAQENPGGIKYMISDKINHFNDYHAEQIDGEDRGCEAPNVWKRIGQKKWVVMYDIYSVNPHNFGFVETSDFKTFKPLGRFNEGVMKAANFSSPKHGSVIHITKAEAKRIENYWNNQQKKAKMIRSGEIWPDASGRHINAHGGGIMKYGDTYYWFGENKCDTTSSAMIGVQCYSSKDLMNWQNRGVALYVSDDRRSDITRGCVLERPKVIYNKVTKKFCMWFHLELKGKGYSAARYGVAVSDKPEGPYKFLYSQRANAGTYPVEFGQQELATLDTLNADNFKKWWTPTWMEAIKQGLFLKRDFGTGQMARDMTLYVDDDGKAYHIFSSEDNLTLHIAELTGDYLHHTGRYTRVAPGGQNEAPAIFKKDGTYWMITSGCTGWAPNEARMFSAPSIWGPWTQHPTPCVGPKAEITFEGQSTYILPYGKGFIFMADIWRPKHPSDARYIWLPIEFENGKPVIRWRDAWNLSELGEN</sequence>
<evidence type="ECO:0000256" key="2">
    <source>
        <dbReference type="ARBA" id="ARBA00022801"/>
    </source>
</evidence>
<dbReference type="InterPro" id="IPR006710">
    <property type="entry name" value="Glyco_hydro_43"/>
</dbReference>
<dbReference type="Pfam" id="PF04616">
    <property type="entry name" value="Glyco_hydro_43"/>
    <property type="match status" value="1"/>
</dbReference>
<comment type="similarity">
    <text evidence="1">Belongs to the glycosyl hydrolase 43 family.</text>
</comment>
<accession>A0A1H3YGB1</accession>
<protein>
    <submittedName>
        <fullName evidence="5">Glycosyl hydrolases family 43</fullName>
    </submittedName>
</protein>
<dbReference type="Gene3D" id="2.115.10.20">
    <property type="entry name" value="Glycosyl hydrolase domain, family 43"/>
    <property type="match status" value="2"/>
</dbReference>
<dbReference type="SUPFAM" id="SSF75005">
    <property type="entry name" value="Arabinanase/levansucrase/invertase"/>
    <property type="match status" value="2"/>
</dbReference>
<dbReference type="CDD" id="cd18825">
    <property type="entry name" value="GH43_CtGH43-like"/>
    <property type="match status" value="1"/>
</dbReference>
<organism evidence="5 6">
    <name type="scientific">Xylanibacter ruminicola</name>
    <name type="common">Prevotella ruminicola</name>
    <dbReference type="NCBI Taxonomy" id="839"/>
    <lineage>
        <taxon>Bacteria</taxon>
        <taxon>Pseudomonadati</taxon>
        <taxon>Bacteroidota</taxon>
        <taxon>Bacteroidia</taxon>
        <taxon>Bacteroidales</taxon>
        <taxon>Prevotellaceae</taxon>
        <taxon>Xylanibacter</taxon>
    </lineage>
</organism>
<feature type="signal peptide" evidence="4">
    <location>
        <begin position="1"/>
        <end position="30"/>
    </location>
</feature>
<dbReference type="Proteomes" id="UP000182257">
    <property type="component" value="Unassembled WGS sequence"/>
</dbReference>
<evidence type="ECO:0000256" key="3">
    <source>
        <dbReference type="ARBA" id="ARBA00023295"/>
    </source>
</evidence>
<keyword evidence="2 5" id="KW-0378">Hydrolase</keyword>
<dbReference type="GO" id="GO:0004553">
    <property type="term" value="F:hydrolase activity, hydrolyzing O-glycosyl compounds"/>
    <property type="evidence" value="ECO:0007669"/>
    <property type="project" value="InterPro"/>
</dbReference>
<evidence type="ECO:0000313" key="6">
    <source>
        <dbReference type="Proteomes" id="UP000182257"/>
    </source>
</evidence>
<reference evidence="5 6" key="1">
    <citation type="submission" date="2016-10" db="EMBL/GenBank/DDBJ databases">
        <authorList>
            <person name="de Groot N.N."/>
        </authorList>
    </citation>
    <scope>NUCLEOTIDE SEQUENCE [LARGE SCALE GENOMIC DNA]</scope>
    <source>
        <strain evidence="5 6">D31d</strain>
    </source>
</reference>